<reference evidence="3" key="1">
    <citation type="submission" date="2016-11" db="UniProtKB">
        <authorList>
            <consortium name="WormBaseParasite"/>
        </authorList>
    </citation>
    <scope>IDENTIFICATION</scope>
</reference>
<accession>A0A1I7X5A4</accession>
<name>A0A1I7X5A4_HETBA</name>
<keyword evidence="2" id="KW-1185">Reference proteome</keyword>
<dbReference type="AlphaFoldDB" id="A0A1I7X5A4"/>
<evidence type="ECO:0000256" key="1">
    <source>
        <dbReference type="SAM" id="MobiDB-lite"/>
    </source>
</evidence>
<feature type="compositionally biased region" description="Polar residues" evidence="1">
    <location>
        <begin position="41"/>
        <end position="51"/>
    </location>
</feature>
<protein>
    <submittedName>
        <fullName evidence="3">Uncharacterized protein</fullName>
    </submittedName>
</protein>
<dbReference type="WBParaSite" id="Hba_12645">
    <property type="protein sequence ID" value="Hba_12645"/>
    <property type="gene ID" value="Hba_12645"/>
</dbReference>
<proteinExistence type="predicted"/>
<evidence type="ECO:0000313" key="3">
    <source>
        <dbReference type="WBParaSite" id="Hba_12645"/>
    </source>
</evidence>
<organism evidence="2 3">
    <name type="scientific">Heterorhabditis bacteriophora</name>
    <name type="common">Entomopathogenic nematode worm</name>
    <dbReference type="NCBI Taxonomy" id="37862"/>
    <lineage>
        <taxon>Eukaryota</taxon>
        <taxon>Metazoa</taxon>
        <taxon>Ecdysozoa</taxon>
        <taxon>Nematoda</taxon>
        <taxon>Chromadorea</taxon>
        <taxon>Rhabditida</taxon>
        <taxon>Rhabditina</taxon>
        <taxon>Rhabditomorpha</taxon>
        <taxon>Strongyloidea</taxon>
        <taxon>Heterorhabditidae</taxon>
        <taxon>Heterorhabditis</taxon>
    </lineage>
</organism>
<evidence type="ECO:0000313" key="2">
    <source>
        <dbReference type="Proteomes" id="UP000095283"/>
    </source>
</evidence>
<feature type="region of interest" description="Disordered" evidence="1">
    <location>
        <begin position="23"/>
        <end position="64"/>
    </location>
</feature>
<dbReference type="Proteomes" id="UP000095283">
    <property type="component" value="Unplaced"/>
</dbReference>
<sequence length="91" mass="10167">MLVHRVSDVLDVDINHIPSRYRNTTTGEVREQKNPYHRNPISDTDAASGSYAQHPLEVQASTDKDLSLATTAALPPKASVRVFNHILYRKA</sequence>